<reference evidence="1" key="2">
    <citation type="submission" date="2015-06" db="UniProtKB">
        <authorList>
            <consortium name="EnsemblProtists"/>
        </authorList>
    </citation>
    <scope>IDENTIFICATION</scope>
    <source>
        <strain evidence="1">Emoy2</strain>
    </source>
</reference>
<dbReference type="InParanoid" id="M4B256"/>
<proteinExistence type="predicted"/>
<reference evidence="2" key="1">
    <citation type="journal article" date="2010" name="Science">
        <title>Signatures of adaptation to obligate biotrophy in the Hyaloperonospora arabidopsidis genome.</title>
        <authorList>
            <person name="Baxter L."/>
            <person name="Tripathy S."/>
            <person name="Ishaque N."/>
            <person name="Boot N."/>
            <person name="Cabral A."/>
            <person name="Kemen E."/>
            <person name="Thines M."/>
            <person name="Ah-Fong A."/>
            <person name="Anderson R."/>
            <person name="Badejoko W."/>
            <person name="Bittner-Eddy P."/>
            <person name="Boore J.L."/>
            <person name="Chibucos M.C."/>
            <person name="Coates M."/>
            <person name="Dehal P."/>
            <person name="Delehaunty K."/>
            <person name="Dong S."/>
            <person name="Downton P."/>
            <person name="Dumas B."/>
            <person name="Fabro G."/>
            <person name="Fronick C."/>
            <person name="Fuerstenberg S.I."/>
            <person name="Fulton L."/>
            <person name="Gaulin E."/>
            <person name="Govers F."/>
            <person name="Hughes L."/>
            <person name="Humphray S."/>
            <person name="Jiang R.H."/>
            <person name="Judelson H."/>
            <person name="Kamoun S."/>
            <person name="Kyung K."/>
            <person name="Meijer H."/>
            <person name="Minx P."/>
            <person name="Morris P."/>
            <person name="Nelson J."/>
            <person name="Phuntumart V."/>
            <person name="Qutob D."/>
            <person name="Rehmany A."/>
            <person name="Rougon-Cardoso A."/>
            <person name="Ryden P."/>
            <person name="Torto-Alalibo T."/>
            <person name="Studholme D."/>
            <person name="Wang Y."/>
            <person name="Win J."/>
            <person name="Wood J."/>
            <person name="Clifton S.W."/>
            <person name="Rogers J."/>
            <person name="Van den Ackerveken G."/>
            <person name="Jones J.D."/>
            <person name="McDowell J.M."/>
            <person name="Beynon J."/>
            <person name="Tyler B.M."/>
        </authorList>
    </citation>
    <scope>NUCLEOTIDE SEQUENCE [LARGE SCALE GENOMIC DNA]</scope>
    <source>
        <strain evidence="2">Emoy2</strain>
    </source>
</reference>
<keyword evidence="2" id="KW-1185">Reference proteome</keyword>
<evidence type="ECO:0000313" key="1">
    <source>
        <dbReference type="EnsemblProtists" id="HpaP800353"/>
    </source>
</evidence>
<dbReference type="EnsemblProtists" id="HpaT800353">
    <property type="protein sequence ID" value="HpaP800353"/>
    <property type="gene ID" value="HpaG800353"/>
</dbReference>
<dbReference type="Proteomes" id="UP000011713">
    <property type="component" value="Unassembled WGS sequence"/>
</dbReference>
<evidence type="ECO:0000313" key="2">
    <source>
        <dbReference type="Proteomes" id="UP000011713"/>
    </source>
</evidence>
<dbReference type="AlphaFoldDB" id="M4B256"/>
<dbReference type="HOGENOM" id="CLU_2578964_0_0_1"/>
<organism evidence="1 2">
    <name type="scientific">Hyaloperonospora arabidopsidis (strain Emoy2)</name>
    <name type="common">Downy mildew agent</name>
    <name type="synonym">Peronospora arabidopsidis</name>
    <dbReference type="NCBI Taxonomy" id="559515"/>
    <lineage>
        <taxon>Eukaryota</taxon>
        <taxon>Sar</taxon>
        <taxon>Stramenopiles</taxon>
        <taxon>Oomycota</taxon>
        <taxon>Peronosporomycetes</taxon>
        <taxon>Peronosporales</taxon>
        <taxon>Peronosporaceae</taxon>
        <taxon>Hyaloperonospora</taxon>
    </lineage>
</organism>
<dbReference type="EMBL" id="JH597777">
    <property type="status" value="NOT_ANNOTATED_CDS"/>
    <property type="molecule type" value="Genomic_DNA"/>
</dbReference>
<dbReference type="VEuPathDB" id="FungiDB:HpaG800353"/>
<protein>
    <submittedName>
        <fullName evidence="1">Uncharacterized protein</fullName>
    </submittedName>
</protein>
<sequence>MSSCCYRMETPSQRNFVTIAGTYSYFKDRVEAIDGTRIPATEKAAGSWTRTVECATIRVNGTVSSKGRKMLKGCLICDTRR</sequence>
<name>M4B256_HYAAE</name>
<accession>M4B256</accession>